<dbReference type="EnsemblMetazoa" id="CapteT194148">
    <property type="protein sequence ID" value="CapteP194148"/>
    <property type="gene ID" value="CapteG194148"/>
</dbReference>
<feature type="coiled-coil region" evidence="1">
    <location>
        <begin position="70"/>
        <end position="100"/>
    </location>
</feature>
<dbReference type="HOGENOM" id="CLU_761302_0_0_1"/>
<protein>
    <recommendedName>
        <fullName evidence="6">Cytohesin Ubiquitin Protein Inducing domain-containing protein</fullName>
    </recommendedName>
</protein>
<reference evidence="4" key="3">
    <citation type="submission" date="2015-06" db="UniProtKB">
        <authorList>
            <consortium name="EnsemblMetazoa"/>
        </authorList>
    </citation>
    <scope>IDENTIFICATION</scope>
</reference>
<evidence type="ECO:0000313" key="5">
    <source>
        <dbReference type="Proteomes" id="UP000014760"/>
    </source>
</evidence>
<name>R7TJY9_CAPTE</name>
<sequence length="364" mass="40112">MPMSEPCSSPESNSWHSGAAATCESTGESLSEPPKGKSTALKRVALKNAAEKCAFVELQRRLEIERRCIHSELSKEQRDVKGQLQRLQQEKSLLADLEELCNDDDSDVFVEETSTCSVSTDPYPVTITPRLFGSRSSRPTTGESDGRRPSGKQSRKTSADLSDMDIHPAGRLPPLLLSSSRTLSPWESSVSNLSRADSTSSVKSLSPKEPREFWAGTPEAISSVRRARRTPSQQRYDHQWSRSQSLKERTQRLDSVRSMSRSSSVKEWRNRLHREGGNASPNSTKWAGSRSLRESQTTLTRSIDSMTESLAEVQLGSRQSLLSPDPVTSGSWGHDPDGLVHPVIKIESPVPLPPIGSSLQGHDP</sequence>
<evidence type="ECO:0008006" key="6">
    <source>
        <dbReference type="Google" id="ProtNLM"/>
    </source>
</evidence>
<evidence type="ECO:0000256" key="1">
    <source>
        <dbReference type="SAM" id="Coils"/>
    </source>
</evidence>
<feature type="compositionally biased region" description="Basic and acidic residues" evidence="2">
    <location>
        <begin position="235"/>
        <end position="255"/>
    </location>
</feature>
<feature type="compositionally biased region" description="Basic and acidic residues" evidence="2">
    <location>
        <begin position="264"/>
        <end position="276"/>
    </location>
</feature>
<keyword evidence="5" id="KW-1185">Reference proteome</keyword>
<evidence type="ECO:0000313" key="3">
    <source>
        <dbReference type="EMBL" id="ELT91836.1"/>
    </source>
</evidence>
<feature type="region of interest" description="Disordered" evidence="2">
    <location>
        <begin position="316"/>
        <end position="340"/>
    </location>
</feature>
<proteinExistence type="predicted"/>
<evidence type="ECO:0000313" key="4">
    <source>
        <dbReference type="EnsemblMetazoa" id="CapteP194148"/>
    </source>
</evidence>
<organism evidence="3">
    <name type="scientific">Capitella teleta</name>
    <name type="common">Polychaete worm</name>
    <dbReference type="NCBI Taxonomy" id="283909"/>
    <lineage>
        <taxon>Eukaryota</taxon>
        <taxon>Metazoa</taxon>
        <taxon>Spiralia</taxon>
        <taxon>Lophotrochozoa</taxon>
        <taxon>Annelida</taxon>
        <taxon>Polychaeta</taxon>
        <taxon>Sedentaria</taxon>
        <taxon>Scolecida</taxon>
        <taxon>Capitellidae</taxon>
        <taxon>Capitella</taxon>
    </lineage>
</organism>
<dbReference type="EMBL" id="KB310327">
    <property type="protein sequence ID" value="ELT91836.1"/>
    <property type="molecule type" value="Genomic_DNA"/>
</dbReference>
<feature type="compositionally biased region" description="Polar residues" evidence="2">
    <location>
        <begin position="316"/>
        <end position="331"/>
    </location>
</feature>
<dbReference type="Proteomes" id="UP000014760">
    <property type="component" value="Unassembled WGS sequence"/>
</dbReference>
<feature type="region of interest" description="Disordered" evidence="2">
    <location>
        <begin position="112"/>
        <end position="299"/>
    </location>
</feature>
<dbReference type="AlphaFoldDB" id="R7TJY9"/>
<keyword evidence="1" id="KW-0175">Coiled coil</keyword>
<dbReference type="OrthoDB" id="10679932at2759"/>
<evidence type="ECO:0000256" key="2">
    <source>
        <dbReference type="SAM" id="MobiDB-lite"/>
    </source>
</evidence>
<feature type="compositionally biased region" description="Polar residues" evidence="2">
    <location>
        <begin position="134"/>
        <end position="143"/>
    </location>
</feature>
<feature type="region of interest" description="Disordered" evidence="2">
    <location>
        <begin position="1"/>
        <end position="37"/>
    </location>
</feature>
<gene>
    <name evidence="3" type="ORF">CAPTEDRAFT_194148</name>
</gene>
<feature type="compositionally biased region" description="Polar residues" evidence="2">
    <location>
        <begin position="186"/>
        <end position="204"/>
    </location>
</feature>
<accession>R7TJY9</accession>
<reference evidence="3 5" key="2">
    <citation type="journal article" date="2013" name="Nature">
        <title>Insights into bilaterian evolution from three spiralian genomes.</title>
        <authorList>
            <person name="Simakov O."/>
            <person name="Marletaz F."/>
            <person name="Cho S.J."/>
            <person name="Edsinger-Gonzales E."/>
            <person name="Havlak P."/>
            <person name="Hellsten U."/>
            <person name="Kuo D.H."/>
            <person name="Larsson T."/>
            <person name="Lv J."/>
            <person name="Arendt D."/>
            <person name="Savage R."/>
            <person name="Osoegawa K."/>
            <person name="de Jong P."/>
            <person name="Grimwood J."/>
            <person name="Chapman J.A."/>
            <person name="Shapiro H."/>
            <person name="Aerts A."/>
            <person name="Otillar R.P."/>
            <person name="Terry A.Y."/>
            <person name="Boore J.L."/>
            <person name="Grigoriev I.V."/>
            <person name="Lindberg D.R."/>
            <person name="Seaver E.C."/>
            <person name="Weisblat D.A."/>
            <person name="Putnam N.H."/>
            <person name="Rokhsar D.S."/>
        </authorList>
    </citation>
    <scope>NUCLEOTIDE SEQUENCE</scope>
    <source>
        <strain evidence="3 5">I ESC-2004</strain>
    </source>
</reference>
<dbReference type="OMA" id="ISRDQHA"/>
<feature type="compositionally biased region" description="Low complexity" evidence="2">
    <location>
        <begin position="172"/>
        <end position="185"/>
    </location>
</feature>
<feature type="compositionally biased region" description="Low complexity" evidence="2">
    <location>
        <begin position="1"/>
        <end position="14"/>
    </location>
</feature>
<reference evidence="5" key="1">
    <citation type="submission" date="2012-12" db="EMBL/GenBank/DDBJ databases">
        <authorList>
            <person name="Hellsten U."/>
            <person name="Grimwood J."/>
            <person name="Chapman J.A."/>
            <person name="Shapiro H."/>
            <person name="Aerts A."/>
            <person name="Otillar R.P."/>
            <person name="Terry A.Y."/>
            <person name="Boore J.L."/>
            <person name="Simakov O."/>
            <person name="Marletaz F."/>
            <person name="Cho S.-J."/>
            <person name="Edsinger-Gonzales E."/>
            <person name="Havlak P."/>
            <person name="Kuo D.-H."/>
            <person name="Larsson T."/>
            <person name="Lv J."/>
            <person name="Arendt D."/>
            <person name="Savage R."/>
            <person name="Osoegawa K."/>
            <person name="de Jong P."/>
            <person name="Lindberg D.R."/>
            <person name="Seaver E.C."/>
            <person name="Weisblat D.A."/>
            <person name="Putnam N.H."/>
            <person name="Grigoriev I.V."/>
            <person name="Rokhsar D.S."/>
        </authorList>
    </citation>
    <scope>NUCLEOTIDE SEQUENCE</scope>
    <source>
        <strain evidence="5">I ESC-2004</strain>
    </source>
</reference>
<dbReference type="EMBL" id="AMQN01013599">
    <property type="status" value="NOT_ANNOTATED_CDS"/>
    <property type="molecule type" value="Genomic_DNA"/>
</dbReference>